<sequence length="201" mass="22925">MPGLNQKSVIPLAIQAAACTNDHTFPAELETKPATKYAILTEDIFEDLSQETRVEKLAENGLWHSRMGGLWKWNDRILRLQNSQESQSQIVTQKKIHTGQRGIKFGSIFCPEPGEFHSKCQNHEENFTENLDLNTDTHLGKKNCKDTEGNNAIKPASELTLRVKNDNKEKPYKCSTCEKAFCYRSLLIQHQRTHTNGRKTL</sequence>
<dbReference type="PROSITE" id="PS00028">
    <property type="entry name" value="ZINC_FINGER_C2H2_1"/>
    <property type="match status" value="1"/>
</dbReference>
<dbReference type="InterPro" id="IPR050826">
    <property type="entry name" value="Krueppel_C2H2_ZnFinger"/>
</dbReference>
<dbReference type="AlphaFoldDB" id="L5LT19"/>
<dbReference type="Proteomes" id="UP000010556">
    <property type="component" value="Unassembled WGS sequence"/>
</dbReference>
<evidence type="ECO:0000256" key="5">
    <source>
        <dbReference type="ARBA" id="ARBA00023242"/>
    </source>
</evidence>
<evidence type="ECO:0000313" key="8">
    <source>
        <dbReference type="EMBL" id="ELK29175.1"/>
    </source>
</evidence>
<organism evidence="8 9">
    <name type="scientific">Myotis davidii</name>
    <name type="common">David's myotis</name>
    <dbReference type="NCBI Taxonomy" id="225400"/>
    <lineage>
        <taxon>Eukaryota</taxon>
        <taxon>Metazoa</taxon>
        <taxon>Chordata</taxon>
        <taxon>Craniata</taxon>
        <taxon>Vertebrata</taxon>
        <taxon>Euteleostomi</taxon>
        <taxon>Mammalia</taxon>
        <taxon>Eutheria</taxon>
        <taxon>Laurasiatheria</taxon>
        <taxon>Chiroptera</taxon>
        <taxon>Yangochiroptera</taxon>
        <taxon>Vespertilionidae</taxon>
        <taxon>Myotis</taxon>
    </lineage>
</organism>
<evidence type="ECO:0000256" key="1">
    <source>
        <dbReference type="ARBA" id="ARBA00022723"/>
    </source>
</evidence>
<protein>
    <submittedName>
        <fullName evidence="8">Zinc finger protein 624</fullName>
    </submittedName>
</protein>
<dbReference type="EMBL" id="KB108276">
    <property type="protein sequence ID" value="ELK29175.1"/>
    <property type="molecule type" value="Genomic_DNA"/>
</dbReference>
<feature type="domain" description="C2H2-type" evidence="7">
    <location>
        <begin position="172"/>
        <end position="199"/>
    </location>
</feature>
<dbReference type="InterPro" id="IPR013087">
    <property type="entry name" value="Znf_C2H2_type"/>
</dbReference>
<dbReference type="InterPro" id="IPR036236">
    <property type="entry name" value="Znf_C2H2_sf"/>
</dbReference>
<dbReference type="eggNOG" id="KOG1721">
    <property type="taxonomic scope" value="Eukaryota"/>
</dbReference>
<dbReference type="FunFam" id="3.30.160.60:FF:001911">
    <property type="entry name" value="zinc finger protein 624 isoform X1"/>
    <property type="match status" value="1"/>
</dbReference>
<name>L5LT19_MYODS</name>
<evidence type="ECO:0000256" key="6">
    <source>
        <dbReference type="PROSITE-ProRule" id="PRU00042"/>
    </source>
</evidence>
<evidence type="ECO:0000259" key="7">
    <source>
        <dbReference type="PROSITE" id="PS50157"/>
    </source>
</evidence>
<evidence type="ECO:0000256" key="4">
    <source>
        <dbReference type="ARBA" id="ARBA00022833"/>
    </source>
</evidence>
<dbReference type="Gene3D" id="3.30.160.60">
    <property type="entry name" value="Classic Zinc Finger"/>
    <property type="match status" value="1"/>
</dbReference>
<keyword evidence="4" id="KW-0862">Zinc</keyword>
<evidence type="ECO:0000313" key="9">
    <source>
        <dbReference type="Proteomes" id="UP000010556"/>
    </source>
</evidence>
<proteinExistence type="predicted"/>
<keyword evidence="2" id="KW-0677">Repeat</keyword>
<dbReference type="PROSITE" id="PS50157">
    <property type="entry name" value="ZINC_FINGER_C2H2_2"/>
    <property type="match status" value="1"/>
</dbReference>
<dbReference type="GO" id="GO:0008270">
    <property type="term" value="F:zinc ion binding"/>
    <property type="evidence" value="ECO:0007669"/>
    <property type="project" value="UniProtKB-KW"/>
</dbReference>
<keyword evidence="9" id="KW-1185">Reference proteome</keyword>
<dbReference type="PANTHER" id="PTHR24377">
    <property type="entry name" value="IP01015P-RELATED"/>
    <property type="match status" value="1"/>
</dbReference>
<reference evidence="9" key="1">
    <citation type="journal article" date="2013" name="Science">
        <title>Comparative analysis of bat genomes provides insight into the evolution of flight and immunity.</title>
        <authorList>
            <person name="Zhang G."/>
            <person name="Cowled C."/>
            <person name="Shi Z."/>
            <person name="Huang Z."/>
            <person name="Bishop-Lilly K.A."/>
            <person name="Fang X."/>
            <person name="Wynne J.W."/>
            <person name="Xiong Z."/>
            <person name="Baker M.L."/>
            <person name="Zhao W."/>
            <person name="Tachedjian M."/>
            <person name="Zhu Y."/>
            <person name="Zhou P."/>
            <person name="Jiang X."/>
            <person name="Ng J."/>
            <person name="Yang L."/>
            <person name="Wu L."/>
            <person name="Xiao J."/>
            <person name="Feng Y."/>
            <person name="Chen Y."/>
            <person name="Sun X."/>
            <person name="Zhang Y."/>
            <person name="Marsh G.A."/>
            <person name="Crameri G."/>
            <person name="Broder C.C."/>
            <person name="Frey K.G."/>
            <person name="Wang L.F."/>
            <person name="Wang J."/>
        </authorList>
    </citation>
    <scope>NUCLEOTIDE SEQUENCE [LARGE SCALE GENOMIC DNA]</scope>
</reference>
<gene>
    <name evidence="8" type="ORF">MDA_GLEAN10001601</name>
</gene>
<keyword evidence="5" id="KW-0539">Nucleus</keyword>
<keyword evidence="3 6" id="KW-0863">Zinc-finger</keyword>
<accession>L5LT19</accession>
<keyword evidence="1" id="KW-0479">Metal-binding</keyword>
<dbReference type="SUPFAM" id="SSF57667">
    <property type="entry name" value="beta-beta-alpha zinc fingers"/>
    <property type="match status" value="1"/>
</dbReference>
<evidence type="ECO:0000256" key="3">
    <source>
        <dbReference type="ARBA" id="ARBA00022771"/>
    </source>
</evidence>
<evidence type="ECO:0000256" key="2">
    <source>
        <dbReference type="ARBA" id="ARBA00022737"/>
    </source>
</evidence>